<evidence type="ECO:0000313" key="3">
    <source>
        <dbReference type="Proteomes" id="UP001206128"/>
    </source>
</evidence>
<evidence type="ECO:0000313" key="2">
    <source>
        <dbReference type="EMBL" id="MCP2163232.1"/>
    </source>
</evidence>
<reference evidence="2" key="1">
    <citation type="submission" date="2022-06" db="EMBL/GenBank/DDBJ databases">
        <title>Genomic Encyclopedia of Archaeal and Bacterial Type Strains, Phase II (KMG-II): from individual species to whole genera.</title>
        <authorList>
            <person name="Goeker M."/>
        </authorList>
    </citation>
    <scope>NUCLEOTIDE SEQUENCE</scope>
    <source>
        <strain evidence="2">DSM 43935</strain>
    </source>
</reference>
<dbReference type="AlphaFoldDB" id="A0AAE3G7U0"/>
<dbReference type="RefSeq" id="WP_253765695.1">
    <property type="nucleotide sequence ID" value="NZ_JAMTCK010000001.1"/>
</dbReference>
<keyword evidence="3" id="KW-1185">Reference proteome</keyword>
<proteinExistence type="predicted"/>
<comment type="caution">
    <text evidence="2">The sequence shown here is derived from an EMBL/GenBank/DDBJ whole genome shotgun (WGS) entry which is preliminary data.</text>
</comment>
<accession>A0AAE3G7U0</accession>
<evidence type="ECO:0000256" key="1">
    <source>
        <dbReference type="SAM" id="MobiDB-lite"/>
    </source>
</evidence>
<organism evidence="2 3">
    <name type="scientific">Goodfellowiella coeruleoviolacea</name>
    <dbReference type="NCBI Taxonomy" id="334858"/>
    <lineage>
        <taxon>Bacteria</taxon>
        <taxon>Bacillati</taxon>
        <taxon>Actinomycetota</taxon>
        <taxon>Actinomycetes</taxon>
        <taxon>Pseudonocardiales</taxon>
        <taxon>Pseudonocardiaceae</taxon>
        <taxon>Goodfellowiella</taxon>
    </lineage>
</organism>
<dbReference type="Proteomes" id="UP001206128">
    <property type="component" value="Unassembled WGS sequence"/>
</dbReference>
<name>A0AAE3G7U0_9PSEU</name>
<protein>
    <submittedName>
        <fullName evidence="2">Uncharacterized protein</fullName>
    </submittedName>
</protein>
<dbReference type="EMBL" id="JAMTCK010000001">
    <property type="protein sequence ID" value="MCP2163232.1"/>
    <property type="molecule type" value="Genomic_DNA"/>
</dbReference>
<sequence length="372" mass="37269">MASAVRVLRAPDGTAVIAPVAAPVAFGVADGVPDIDVTVVEVAGGNLAWSVLDADRVPTAVLDDPDLAQGWVWALYGEPVALALAGAAGDADPAVRPGSPPLAASVDRLGYALWAQRWWPASTVDAIAPLDEGLLDREIAALVEECDLVFGAEDSADALLPAVEQDAGGPADAGGLAAGAEPGGTGGYALAAGPAPVGRAAGLVLARGSAGTDWRRCPPGLVDAAEQAVTWQVVRTAGRTEVAVGVVAAPGLAGAARPPVPAHLVPWATIGAGQGGAPAVRVALRLVDDVWQGSAVAPEFGGGAVWVDVHLPGFAPAEPPRADPAAARLRARIRDLARHRLASVSTVDGRAPGLGPARPLQAEVAAAEDEDF</sequence>
<gene>
    <name evidence="2" type="ORF">LX83_000072</name>
</gene>
<feature type="region of interest" description="Disordered" evidence="1">
    <location>
        <begin position="347"/>
        <end position="372"/>
    </location>
</feature>